<gene>
    <name evidence="1" type="ORF">SAMN05443248_8598</name>
</gene>
<sequence>MISMTYFFTAWFLTSTLPNIVAENVRSICAMNATTRPICLKCHKPMRLALVKGMRGRKYQCIDCEGEDPWRSRDISKLLEHLRPPE</sequence>
<evidence type="ECO:0000313" key="2">
    <source>
        <dbReference type="Proteomes" id="UP000189796"/>
    </source>
</evidence>
<dbReference type="EMBL" id="LT670817">
    <property type="protein sequence ID" value="SHI13889.1"/>
    <property type="molecule type" value="Genomic_DNA"/>
</dbReference>
<protein>
    <submittedName>
        <fullName evidence="1">Uncharacterized protein</fullName>
    </submittedName>
</protein>
<proteinExistence type="predicted"/>
<accession>A0A1M5YPT3</accession>
<organism evidence="1 2">
    <name type="scientific">Bradyrhizobium erythrophlei</name>
    <dbReference type="NCBI Taxonomy" id="1437360"/>
    <lineage>
        <taxon>Bacteria</taxon>
        <taxon>Pseudomonadati</taxon>
        <taxon>Pseudomonadota</taxon>
        <taxon>Alphaproteobacteria</taxon>
        <taxon>Hyphomicrobiales</taxon>
        <taxon>Nitrobacteraceae</taxon>
        <taxon>Bradyrhizobium</taxon>
    </lineage>
</organism>
<name>A0A1M5YPT3_9BRAD</name>
<dbReference type="AlphaFoldDB" id="A0A1M5YPT3"/>
<reference evidence="1 2" key="1">
    <citation type="submission" date="2016-11" db="EMBL/GenBank/DDBJ databases">
        <authorList>
            <person name="Jaros S."/>
            <person name="Januszkiewicz K."/>
            <person name="Wedrychowicz H."/>
        </authorList>
    </citation>
    <scope>NUCLEOTIDE SEQUENCE [LARGE SCALE GENOMIC DNA]</scope>
    <source>
        <strain evidence="1 2">GAS138</strain>
    </source>
</reference>
<dbReference type="Proteomes" id="UP000189796">
    <property type="component" value="Chromosome I"/>
</dbReference>
<evidence type="ECO:0000313" key="1">
    <source>
        <dbReference type="EMBL" id="SHI13889.1"/>
    </source>
</evidence>